<evidence type="ECO:0000259" key="4">
    <source>
        <dbReference type="SMART" id="SM00797"/>
    </source>
</evidence>
<dbReference type="InterPro" id="IPR003778">
    <property type="entry name" value="CT_A_B"/>
</dbReference>
<name>A0A8H9M5R0_9BURK</name>
<dbReference type="EMBL" id="BMZN01000003">
    <property type="protein sequence ID" value="GHC49309.1"/>
    <property type="molecule type" value="Genomic_DNA"/>
</dbReference>
<evidence type="ECO:0000256" key="2">
    <source>
        <dbReference type="ARBA" id="ARBA00022801"/>
    </source>
</evidence>
<keyword evidence="1" id="KW-0547">Nucleotide-binding</keyword>
<evidence type="ECO:0000313" key="5">
    <source>
        <dbReference type="EMBL" id="GHC49309.1"/>
    </source>
</evidence>
<dbReference type="Pfam" id="PF02626">
    <property type="entry name" value="CT_A_B"/>
    <property type="match status" value="1"/>
</dbReference>
<dbReference type="PANTHER" id="PTHR43309">
    <property type="entry name" value="5-OXOPROLINASE SUBUNIT C"/>
    <property type="match status" value="1"/>
</dbReference>
<sequence length="339" mass="36943">MTVHILKPGMMSSLQDRGRYGHQHLGVSPSGAMDERAHRLAHLLAGNSAAQDLASLEITLQGPSLRFDEPALFVLTGADMNATLDDQAVAVLRPTLARAGQTLNLQAAKPNHGARTYLSIYGGFQVESLLGSQSTHMRVGLGGFEGRALKKGDQIQLAQPLPDDETALNRLQAELDELRIYMPAALALAPRERVRVILDQADLFTDESLALFQSQSYRISPASERMGYRLEGQPLQRKTPKELLSAPTCFGTIQVPNDGQPIVLMADRQTTGGYPRIGQLASVDLAQIAQRLPGQNLGFEVITLEQAHALATRQEQAFTRLNDSLESLRKACAQCMDRA</sequence>
<dbReference type="AlphaFoldDB" id="A0A8H9M5R0"/>
<keyword evidence="3" id="KW-0067">ATP-binding</keyword>
<dbReference type="PANTHER" id="PTHR43309:SF5">
    <property type="entry name" value="5-OXOPROLINASE SUBUNIT C"/>
    <property type="match status" value="1"/>
</dbReference>
<dbReference type="SMART" id="SM00797">
    <property type="entry name" value="AHS2"/>
    <property type="match status" value="1"/>
</dbReference>
<proteinExistence type="predicted"/>
<dbReference type="InterPro" id="IPR029000">
    <property type="entry name" value="Cyclophilin-like_dom_sf"/>
</dbReference>
<dbReference type="GO" id="GO:0016787">
    <property type="term" value="F:hydrolase activity"/>
    <property type="evidence" value="ECO:0007669"/>
    <property type="project" value="UniProtKB-KW"/>
</dbReference>
<accession>A0A8H9M5R0</accession>
<dbReference type="Proteomes" id="UP000608923">
    <property type="component" value="Unassembled WGS sequence"/>
</dbReference>
<dbReference type="GO" id="GO:0005524">
    <property type="term" value="F:ATP binding"/>
    <property type="evidence" value="ECO:0007669"/>
    <property type="project" value="UniProtKB-KW"/>
</dbReference>
<evidence type="ECO:0000313" key="6">
    <source>
        <dbReference type="Proteomes" id="UP000608923"/>
    </source>
</evidence>
<gene>
    <name evidence="5" type="ORF">GCM10010096_21310</name>
</gene>
<dbReference type="SUPFAM" id="SSF50891">
    <property type="entry name" value="Cyclophilin-like"/>
    <property type="match status" value="1"/>
</dbReference>
<reference evidence="6" key="1">
    <citation type="journal article" date="2019" name="Int. J. Syst. Evol. Microbiol.">
        <title>The Global Catalogue of Microorganisms (GCM) 10K type strain sequencing project: providing services to taxonomists for standard genome sequencing and annotation.</title>
        <authorList>
            <consortium name="The Broad Institute Genomics Platform"/>
            <consortium name="The Broad Institute Genome Sequencing Center for Infectious Disease"/>
            <person name="Wu L."/>
            <person name="Ma J."/>
        </authorList>
    </citation>
    <scope>NUCLEOTIDE SEQUENCE [LARGE SCALE GENOMIC DNA]</scope>
    <source>
        <strain evidence="6">KCTC 42083</strain>
    </source>
</reference>
<feature type="domain" description="Carboxyltransferase" evidence="4">
    <location>
        <begin position="24"/>
        <end position="317"/>
    </location>
</feature>
<dbReference type="InterPro" id="IPR052708">
    <property type="entry name" value="PxpC"/>
</dbReference>
<keyword evidence="6" id="KW-1185">Reference proteome</keyword>
<evidence type="ECO:0000256" key="1">
    <source>
        <dbReference type="ARBA" id="ARBA00022741"/>
    </source>
</evidence>
<dbReference type="NCBIfam" id="TIGR00724">
    <property type="entry name" value="urea_amlyse_rel"/>
    <property type="match status" value="1"/>
</dbReference>
<organism evidence="5 6">
    <name type="scientific">Alcaligenes pakistanensis</name>
    <dbReference type="NCBI Taxonomy" id="1482717"/>
    <lineage>
        <taxon>Bacteria</taxon>
        <taxon>Pseudomonadati</taxon>
        <taxon>Pseudomonadota</taxon>
        <taxon>Betaproteobacteria</taxon>
        <taxon>Burkholderiales</taxon>
        <taxon>Alcaligenaceae</taxon>
        <taxon>Alcaligenes</taxon>
    </lineage>
</organism>
<protein>
    <submittedName>
        <fullName evidence="5">Carboxylase</fullName>
    </submittedName>
</protein>
<keyword evidence="2" id="KW-0378">Hydrolase</keyword>
<comment type="caution">
    <text evidence="5">The sequence shown here is derived from an EMBL/GenBank/DDBJ whole genome shotgun (WGS) entry which is preliminary data.</text>
</comment>
<dbReference type="RefSeq" id="WP_189392537.1">
    <property type="nucleotide sequence ID" value="NZ_BMZN01000003.1"/>
</dbReference>
<dbReference type="Gene3D" id="2.40.100.10">
    <property type="entry name" value="Cyclophilin-like"/>
    <property type="match status" value="1"/>
</dbReference>
<evidence type="ECO:0000256" key="3">
    <source>
        <dbReference type="ARBA" id="ARBA00022840"/>
    </source>
</evidence>